<protein>
    <submittedName>
        <fullName evidence="2">Uncharacterized protein</fullName>
    </submittedName>
</protein>
<keyword evidence="3" id="KW-1185">Reference proteome</keyword>
<dbReference type="AlphaFoldDB" id="A0A392NJS6"/>
<proteinExistence type="predicted"/>
<name>A0A392NJS6_9FABA</name>
<dbReference type="EMBL" id="LXQA010040101">
    <property type="protein sequence ID" value="MCH99358.1"/>
    <property type="molecule type" value="Genomic_DNA"/>
</dbReference>
<evidence type="ECO:0000256" key="1">
    <source>
        <dbReference type="SAM" id="MobiDB-lite"/>
    </source>
</evidence>
<organism evidence="2 3">
    <name type="scientific">Trifolium medium</name>
    <dbReference type="NCBI Taxonomy" id="97028"/>
    <lineage>
        <taxon>Eukaryota</taxon>
        <taxon>Viridiplantae</taxon>
        <taxon>Streptophyta</taxon>
        <taxon>Embryophyta</taxon>
        <taxon>Tracheophyta</taxon>
        <taxon>Spermatophyta</taxon>
        <taxon>Magnoliopsida</taxon>
        <taxon>eudicotyledons</taxon>
        <taxon>Gunneridae</taxon>
        <taxon>Pentapetalae</taxon>
        <taxon>rosids</taxon>
        <taxon>fabids</taxon>
        <taxon>Fabales</taxon>
        <taxon>Fabaceae</taxon>
        <taxon>Papilionoideae</taxon>
        <taxon>50 kb inversion clade</taxon>
        <taxon>NPAAA clade</taxon>
        <taxon>Hologalegina</taxon>
        <taxon>IRL clade</taxon>
        <taxon>Trifolieae</taxon>
        <taxon>Trifolium</taxon>
    </lineage>
</organism>
<dbReference type="Proteomes" id="UP000265520">
    <property type="component" value="Unassembled WGS sequence"/>
</dbReference>
<comment type="caution">
    <text evidence="2">The sequence shown here is derived from an EMBL/GenBank/DDBJ whole genome shotgun (WGS) entry which is preliminary data.</text>
</comment>
<feature type="non-terminal residue" evidence="2">
    <location>
        <position position="1"/>
    </location>
</feature>
<evidence type="ECO:0000313" key="2">
    <source>
        <dbReference type="EMBL" id="MCH99358.1"/>
    </source>
</evidence>
<feature type="compositionally biased region" description="Basic and acidic residues" evidence="1">
    <location>
        <begin position="15"/>
        <end position="27"/>
    </location>
</feature>
<feature type="region of interest" description="Disordered" evidence="1">
    <location>
        <begin position="1"/>
        <end position="50"/>
    </location>
</feature>
<evidence type="ECO:0000313" key="3">
    <source>
        <dbReference type="Proteomes" id="UP000265520"/>
    </source>
</evidence>
<reference evidence="2 3" key="1">
    <citation type="journal article" date="2018" name="Front. Plant Sci.">
        <title>Red Clover (Trifolium pratense) and Zigzag Clover (T. medium) - A Picture of Genomic Similarities and Differences.</title>
        <authorList>
            <person name="Dluhosova J."/>
            <person name="Istvanek J."/>
            <person name="Nedelnik J."/>
            <person name="Repkova J."/>
        </authorList>
    </citation>
    <scope>NUCLEOTIDE SEQUENCE [LARGE SCALE GENOMIC DNA]</scope>
    <source>
        <strain evidence="3">cv. 10/8</strain>
        <tissue evidence="2">Leaf</tissue>
    </source>
</reference>
<sequence length="50" mass="5485">YGPKKTWSKGVPSTEPKKKNMKRKEAPSSDSEYDVEPDVATTGGTSRKSI</sequence>
<accession>A0A392NJS6</accession>